<dbReference type="Gene3D" id="1.10.1040.10">
    <property type="entry name" value="N-(1-d-carboxylethyl)-l-norvaline Dehydrogenase, domain 2"/>
    <property type="match status" value="1"/>
</dbReference>
<dbReference type="Gene3D" id="3.40.50.720">
    <property type="entry name" value="NAD(P)-binding Rossmann-like Domain"/>
    <property type="match status" value="1"/>
</dbReference>
<dbReference type="InterPro" id="IPR036291">
    <property type="entry name" value="NAD(P)-bd_dom_sf"/>
</dbReference>
<reference evidence="4 5" key="1">
    <citation type="journal article" date="2016" name="Nat. Commun.">
        <title>Thousands of microbial genomes shed light on interconnected biogeochemical processes in an aquifer system.</title>
        <authorList>
            <person name="Anantharaman K."/>
            <person name="Brown C.T."/>
            <person name="Hug L.A."/>
            <person name="Sharon I."/>
            <person name="Castelle C.J."/>
            <person name="Probst A.J."/>
            <person name="Thomas B.C."/>
            <person name="Singh A."/>
            <person name="Wilkins M.J."/>
            <person name="Karaoz U."/>
            <person name="Brodie E.L."/>
            <person name="Williams K.H."/>
            <person name="Hubbard S.S."/>
            <person name="Banfield J.F."/>
        </authorList>
    </citation>
    <scope>NUCLEOTIDE SEQUENCE [LARGE SCALE GENOMIC DNA]</scope>
</reference>
<dbReference type="InterPro" id="IPR014026">
    <property type="entry name" value="UDP-Glc/GDP-Man_DH_dimer"/>
</dbReference>
<dbReference type="SUPFAM" id="SSF48179">
    <property type="entry name" value="6-phosphogluconate dehydrogenase C-terminal domain-like"/>
    <property type="match status" value="1"/>
</dbReference>
<feature type="domain" description="UDP-glucose/GDP-mannose dehydrogenase N-terminal" evidence="3">
    <location>
        <begin position="49"/>
        <end position="144"/>
    </location>
</feature>
<gene>
    <name evidence="4" type="ORF">A2571_01350</name>
</gene>
<dbReference type="AlphaFoldDB" id="A0A1G2QD97"/>
<name>A0A1G2QD97_9BACT</name>
<dbReference type="STRING" id="1802438.A2571_01350"/>
<comment type="caution">
    <text evidence="4">The sequence shown here is derived from an EMBL/GenBank/DDBJ whole genome shotgun (WGS) entry which is preliminary data.</text>
</comment>
<evidence type="ECO:0000256" key="1">
    <source>
        <dbReference type="ARBA" id="ARBA00006601"/>
    </source>
</evidence>
<dbReference type="InterPro" id="IPR001732">
    <property type="entry name" value="UDP-Glc/GDP-Man_DH_N"/>
</dbReference>
<dbReference type="GO" id="GO:0016616">
    <property type="term" value="F:oxidoreductase activity, acting on the CH-OH group of donors, NAD or NADP as acceptor"/>
    <property type="evidence" value="ECO:0007669"/>
    <property type="project" value="InterPro"/>
</dbReference>
<organism evidence="4 5">
    <name type="scientific">Candidatus Vogelbacteria bacterium RIFOXYD1_FULL_44_32</name>
    <dbReference type="NCBI Taxonomy" id="1802438"/>
    <lineage>
        <taxon>Bacteria</taxon>
        <taxon>Candidatus Vogeliibacteriota</taxon>
    </lineage>
</organism>
<dbReference type="Proteomes" id="UP000177043">
    <property type="component" value="Unassembled WGS sequence"/>
</dbReference>
<feature type="domain" description="UDP-glucose/GDP-mannose dehydrogenase dimerisation" evidence="2">
    <location>
        <begin position="169"/>
        <end position="251"/>
    </location>
</feature>
<protein>
    <recommendedName>
        <fullName evidence="6">UDP-glucose/GDP-mannose dehydrogenase dimerisation domain-containing protein</fullName>
    </recommendedName>
</protein>
<dbReference type="InterPro" id="IPR013328">
    <property type="entry name" value="6PGD_dom2"/>
</dbReference>
<evidence type="ECO:0000313" key="5">
    <source>
        <dbReference type="Proteomes" id="UP000177043"/>
    </source>
</evidence>
<dbReference type="InterPro" id="IPR008927">
    <property type="entry name" value="6-PGluconate_DH-like_C_sf"/>
</dbReference>
<dbReference type="EMBL" id="MHTJ01000003">
    <property type="protein sequence ID" value="OHA58408.1"/>
    <property type="molecule type" value="Genomic_DNA"/>
</dbReference>
<proteinExistence type="inferred from homology"/>
<dbReference type="Pfam" id="PF03721">
    <property type="entry name" value="UDPG_MGDP_dh_N"/>
    <property type="match status" value="1"/>
</dbReference>
<accession>A0A1G2QD97</accession>
<evidence type="ECO:0008006" key="6">
    <source>
        <dbReference type="Google" id="ProtNLM"/>
    </source>
</evidence>
<evidence type="ECO:0000313" key="4">
    <source>
        <dbReference type="EMBL" id="OHA58408.1"/>
    </source>
</evidence>
<sequence length="293" mass="32221">MEKAIIKAMNFSIGFIGQGWIGKNYADDFENRGFSVVRYGLEPKFAANKDKIKDCDIVFIAVPTPTTPTGFDDSIVRQVVGLVGAGKIAVIKSTVKPGTTESIQADYPNVLVLHSPEFLVESSAAINAANPFSNIIGLPKQTKEYQVAAEAVLKVLPQAPFVQVCSAQEAELFKYLHNVHGFVEVILMNLCYDLAEKLGARWEVLKDAMLADPMFSNYYREPIHKSGRGAGGHCFIKDFATFRDLHRNLVATDTIGQQILTALEAKNIELLSQSGKDLDLLQGVYGPRHEKSD</sequence>
<dbReference type="PANTHER" id="PTHR43750:SF3">
    <property type="entry name" value="UDP-GLUCOSE 6-DEHYDROGENASE TUAD"/>
    <property type="match status" value="1"/>
</dbReference>
<dbReference type="GO" id="GO:0051287">
    <property type="term" value="F:NAD binding"/>
    <property type="evidence" value="ECO:0007669"/>
    <property type="project" value="InterPro"/>
</dbReference>
<comment type="similarity">
    <text evidence="1">Belongs to the UDP-glucose/GDP-mannose dehydrogenase family.</text>
</comment>
<dbReference type="PANTHER" id="PTHR43750">
    <property type="entry name" value="UDP-GLUCOSE 6-DEHYDROGENASE TUAD"/>
    <property type="match status" value="1"/>
</dbReference>
<dbReference type="SUPFAM" id="SSF51735">
    <property type="entry name" value="NAD(P)-binding Rossmann-fold domains"/>
    <property type="match status" value="1"/>
</dbReference>
<dbReference type="Pfam" id="PF00984">
    <property type="entry name" value="UDPG_MGDP_dh"/>
    <property type="match status" value="1"/>
</dbReference>
<evidence type="ECO:0000259" key="2">
    <source>
        <dbReference type="Pfam" id="PF00984"/>
    </source>
</evidence>
<evidence type="ECO:0000259" key="3">
    <source>
        <dbReference type="Pfam" id="PF03721"/>
    </source>
</evidence>